<dbReference type="Gene3D" id="3.40.50.360">
    <property type="match status" value="1"/>
</dbReference>
<dbReference type="GO" id="GO:0016651">
    <property type="term" value="F:oxidoreductase activity, acting on NAD(P)H"/>
    <property type="evidence" value="ECO:0007669"/>
    <property type="project" value="UniProtKB-ARBA"/>
</dbReference>
<proteinExistence type="inferred from homology"/>
<dbReference type="EMBL" id="CP019640">
    <property type="protein sequence ID" value="AQQ54552.1"/>
    <property type="molecule type" value="Genomic_DNA"/>
</dbReference>
<sequence length="154" mass="17445">MDSTNYRPRIAIVYTSVTGNTEELSRIIGSCFSDEVNVSLFRIAEFPLSWLCSYDAVMVGTYTWGNGNVPTEMHSLYSALETAARKELITAAFGTGDSFYPDYCGAVDRFRDMLHVRTDLAVTLKVELMPQERDWDRCRKLAELILARLKINAQ</sequence>
<keyword evidence="6" id="KW-0288">FMN</keyword>
<name>A0A1Q2L3V3_9BACL</name>
<dbReference type="AlphaFoldDB" id="A0A1Q2L3V3"/>
<dbReference type="RefSeq" id="WP_077590448.1">
    <property type="nucleotide sequence ID" value="NZ_CP019640.1"/>
</dbReference>
<evidence type="ECO:0000259" key="8">
    <source>
        <dbReference type="PROSITE" id="PS50902"/>
    </source>
</evidence>
<evidence type="ECO:0000256" key="6">
    <source>
        <dbReference type="ARBA" id="ARBA00022643"/>
    </source>
</evidence>
<keyword evidence="4" id="KW-0813">Transport</keyword>
<dbReference type="SUPFAM" id="SSF52218">
    <property type="entry name" value="Flavoproteins"/>
    <property type="match status" value="1"/>
</dbReference>
<keyword evidence="10" id="KW-1185">Reference proteome</keyword>
<dbReference type="PANTHER" id="PTHR42809">
    <property type="entry name" value="FLAVODOXIN 2"/>
    <property type="match status" value="1"/>
</dbReference>
<comment type="similarity">
    <text evidence="3">Belongs to the flavodoxin family.</text>
</comment>
<evidence type="ECO:0000256" key="7">
    <source>
        <dbReference type="ARBA" id="ARBA00022982"/>
    </source>
</evidence>
<gene>
    <name evidence="9" type="ORF">B0X71_16545</name>
</gene>
<evidence type="ECO:0000313" key="9">
    <source>
        <dbReference type="EMBL" id="AQQ54552.1"/>
    </source>
</evidence>
<evidence type="ECO:0000256" key="3">
    <source>
        <dbReference type="ARBA" id="ARBA00005267"/>
    </source>
</evidence>
<comment type="function">
    <text evidence="2">Low-potential electron donor to a number of redox enzymes.</text>
</comment>
<evidence type="ECO:0000256" key="4">
    <source>
        <dbReference type="ARBA" id="ARBA00022448"/>
    </source>
</evidence>
<accession>A0A1Q2L3V3</accession>
<evidence type="ECO:0000256" key="1">
    <source>
        <dbReference type="ARBA" id="ARBA00001917"/>
    </source>
</evidence>
<dbReference type="Pfam" id="PF00258">
    <property type="entry name" value="Flavodoxin_1"/>
    <property type="match status" value="1"/>
</dbReference>
<dbReference type="GO" id="GO:0010181">
    <property type="term" value="F:FMN binding"/>
    <property type="evidence" value="ECO:0007669"/>
    <property type="project" value="InterPro"/>
</dbReference>
<dbReference type="InterPro" id="IPR008254">
    <property type="entry name" value="Flavodoxin/NO_synth"/>
</dbReference>
<dbReference type="OrthoDB" id="9790745at2"/>
<dbReference type="InterPro" id="IPR029039">
    <property type="entry name" value="Flavoprotein-like_sf"/>
</dbReference>
<dbReference type="PANTHER" id="PTHR42809:SF1">
    <property type="entry name" value="FLAVODOXIN 1"/>
    <property type="match status" value="1"/>
</dbReference>
<comment type="cofactor">
    <cofactor evidence="1">
        <name>FMN</name>
        <dbReference type="ChEBI" id="CHEBI:58210"/>
    </cofactor>
</comment>
<keyword evidence="7" id="KW-0249">Electron transport</keyword>
<dbReference type="PROSITE" id="PS50902">
    <property type="entry name" value="FLAVODOXIN_LIKE"/>
    <property type="match status" value="1"/>
</dbReference>
<dbReference type="Proteomes" id="UP000188184">
    <property type="component" value="Chromosome"/>
</dbReference>
<protein>
    <submittedName>
        <fullName evidence="9">Flavodoxin</fullName>
    </submittedName>
</protein>
<reference evidence="9 10" key="1">
    <citation type="submission" date="2017-02" db="EMBL/GenBank/DDBJ databases">
        <title>The complete genomic sequence of a novel cold adapted crude oil-degrading bacterium Planococcus qaidamina Y42.</title>
        <authorList>
            <person name="Yang R."/>
        </authorList>
    </citation>
    <scope>NUCLEOTIDE SEQUENCE [LARGE SCALE GENOMIC DNA]</scope>
    <source>
        <strain evidence="9 10">Y42</strain>
    </source>
</reference>
<feature type="domain" description="Flavodoxin-like" evidence="8">
    <location>
        <begin position="10"/>
        <end position="146"/>
    </location>
</feature>
<organism evidence="9 10">
    <name type="scientific">Planococcus lenghuensis</name>
    <dbReference type="NCBI Taxonomy" id="2213202"/>
    <lineage>
        <taxon>Bacteria</taxon>
        <taxon>Bacillati</taxon>
        <taxon>Bacillota</taxon>
        <taxon>Bacilli</taxon>
        <taxon>Bacillales</taxon>
        <taxon>Caryophanaceae</taxon>
        <taxon>Planococcus</taxon>
    </lineage>
</organism>
<dbReference type="KEGG" id="pmar:B0X71_16545"/>
<evidence type="ECO:0000256" key="2">
    <source>
        <dbReference type="ARBA" id="ARBA00003297"/>
    </source>
</evidence>
<keyword evidence="5" id="KW-0285">Flavoprotein</keyword>
<evidence type="ECO:0000313" key="10">
    <source>
        <dbReference type="Proteomes" id="UP000188184"/>
    </source>
</evidence>
<dbReference type="InterPro" id="IPR050619">
    <property type="entry name" value="Flavodoxin"/>
</dbReference>
<evidence type="ECO:0000256" key="5">
    <source>
        <dbReference type="ARBA" id="ARBA00022630"/>
    </source>
</evidence>